<evidence type="ECO:0000259" key="8">
    <source>
        <dbReference type="PROSITE" id="PS50144"/>
    </source>
</evidence>
<dbReference type="PANTHER" id="PTHR10131">
    <property type="entry name" value="TNF RECEPTOR ASSOCIATED FACTOR"/>
    <property type="match status" value="1"/>
</dbReference>
<keyword evidence="5 7" id="KW-0863">Zinc-finger</keyword>
<organism evidence="10 11">
    <name type="scientific">Cordylochernes scorpioides</name>
    <dbReference type="NCBI Taxonomy" id="51811"/>
    <lineage>
        <taxon>Eukaryota</taxon>
        <taxon>Metazoa</taxon>
        <taxon>Ecdysozoa</taxon>
        <taxon>Arthropoda</taxon>
        <taxon>Chelicerata</taxon>
        <taxon>Arachnida</taxon>
        <taxon>Pseudoscorpiones</taxon>
        <taxon>Cheliferoidea</taxon>
        <taxon>Chernetidae</taxon>
        <taxon>Cordylochernes</taxon>
    </lineage>
</organism>
<evidence type="ECO:0000256" key="2">
    <source>
        <dbReference type="ARBA" id="ARBA00022490"/>
    </source>
</evidence>
<keyword evidence="4" id="KW-0677">Repeat</keyword>
<dbReference type="SUPFAM" id="SSF49599">
    <property type="entry name" value="TRAF domain-like"/>
    <property type="match status" value="4"/>
</dbReference>
<sequence>MCRVDNKESTTIFCSPYFIWKGMVWQQQRGNNSTTTCIHTQEGCRWTGEPGRLQAHLNTTCRLEAAPCPRLCAALIPRALLEDHLRYTCPQRRARCEACGATDLTAFMLEDHAATCQYEPVYCENKCGAKVQRRAMSKHRNTECTKRLVACRYCTKEFVFDTLQNHTAKCPRYLVPCPNHCEATKIPREDLDSHLKDHCTAVILSCAFKDMGCRFKGTWQTLDQHQDDQHKSHLVMLCNLVSRQQSQISALRSALHHLSLNTTGTLVWRIPEVSLRMADKDGYEIRSPIFSTSQYGYRMMATVFLNGNGPGEGTHVSVYIKLMPGDFDSLLKWPFSHPVSFTLYDQTHEKPCHISESFVPDPSWHNFQRPSKEPDALGFGFPRFVSHETLKKRNYIKDDTLFIKVKVDSSKIVSL</sequence>
<dbReference type="EMBL" id="CP092863">
    <property type="protein sequence ID" value="UYV61307.1"/>
    <property type="molecule type" value="Genomic_DNA"/>
</dbReference>
<dbReference type="PROSITE" id="PS50145">
    <property type="entry name" value="ZF_TRAF"/>
    <property type="match status" value="3"/>
</dbReference>
<dbReference type="InterPro" id="IPR001293">
    <property type="entry name" value="Znf_TRAF"/>
</dbReference>
<feature type="domain" description="TRAF-type" evidence="9">
    <location>
        <begin position="166"/>
        <end position="222"/>
    </location>
</feature>
<dbReference type="PIRSF" id="PIRSF015614">
    <property type="entry name" value="TRAF"/>
    <property type="match status" value="1"/>
</dbReference>
<feature type="zinc finger region" description="TRAF-type" evidence="7">
    <location>
        <begin position="166"/>
        <end position="222"/>
    </location>
</feature>
<dbReference type="InterPro" id="IPR049342">
    <property type="entry name" value="TRAF1-6_MATH_dom"/>
</dbReference>
<evidence type="ECO:0000256" key="7">
    <source>
        <dbReference type="PROSITE-ProRule" id="PRU00207"/>
    </source>
</evidence>
<proteinExistence type="predicted"/>
<feature type="domain" description="TRAF-type" evidence="9">
    <location>
        <begin position="112"/>
        <end position="164"/>
    </location>
</feature>
<evidence type="ECO:0000256" key="3">
    <source>
        <dbReference type="ARBA" id="ARBA00022723"/>
    </source>
</evidence>
<accession>A0ABY6K108</accession>
<evidence type="ECO:0000256" key="1">
    <source>
        <dbReference type="ARBA" id="ARBA00004496"/>
    </source>
</evidence>
<dbReference type="Gene3D" id="3.30.40.10">
    <property type="entry name" value="Zinc/RING finger domain, C3HC4 (zinc finger)"/>
    <property type="match status" value="3"/>
</dbReference>
<name>A0ABY6K108_9ARAC</name>
<comment type="subcellular location">
    <subcellularLocation>
        <location evidence="1">Cytoplasm</location>
    </subcellularLocation>
</comment>
<keyword evidence="6 7" id="KW-0862">Zinc</keyword>
<evidence type="ECO:0000259" key="9">
    <source>
        <dbReference type="PROSITE" id="PS50145"/>
    </source>
</evidence>
<feature type="domain" description="MATH" evidence="8">
    <location>
        <begin position="263"/>
        <end position="407"/>
    </location>
</feature>
<reference evidence="10 11" key="1">
    <citation type="submission" date="2022-01" db="EMBL/GenBank/DDBJ databases">
        <title>A chromosomal length assembly of Cordylochernes scorpioides.</title>
        <authorList>
            <person name="Zeh D."/>
            <person name="Zeh J."/>
        </authorList>
    </citation>
    <scope>NUCLEOTIDE SEQUENCE [LARGE SCALE GENOMIC DNA]</scope>
    <source>
        <strain evidence="10">IN4F17</strain>
        <tissue evidence="10">Whole Body</tissue>
    </source>
</reference>
<keyword evidence="11" id="KW-1185">Reference proteome</keyword>
<dbReference type="Pfam" id="PF21355">
    <property type="entry name" value="TRAF-mep_MATH"/>
    <property type="match status" value="1"/>
</dbReference>
<keyword evidence="2" id="KW-0963">Cytoplasm</keyword>
<feature type="domain" description="TRAF-type" evidence="9">
    <location>
        <begin position="55"/>
        <end position="99"/>
    </location>
</feature>
<dbReference type="InterPro" id="IPR002083">
    <property type="entry name" value="MATH/TRAF_dom"/>
</dbReference>
<evidence type="ECO:0000256" key="4">
    <source>
        <dbReference type="ARBA" id="ARBA00022737"/>
    </source>
</evidence>
<dbReference type="PANTHER" id="PTHR10131:SF94">
    <property type="entry name" value="TNF RECEPTOR-ASSOCIATED FACTOR 4"/>
    <property type="match status" value="1"/>
</dbReference>
<evidence type="ECO:0000256" key="6">
    <source>
        <dbReference type="ARBA" id="ARBA00022833"/>
    </source>
</evidence>
<dbReference type="Pfam" id="PF02176">
    <property type="entry name" value="zf-TRAF"/>
    <property type="match status" value="2"/>
</dbReference>
<dbReference type="InterPro" id="IPR012227">
    <property type="entry name" value="TNF_rcpt-assoc_TRAF_met"/>
</dbReference>
<evidence type="ECO:0000313" key="11">
    <source>
        <dbReference type="Proteomes" id="UP001235939"/>
    </source>
</evidence>
<dbReference type="Gene3D" id="2.60.210.10">
    <property type="entry name" value="Apoptosis, Tumor Necrosis Factor Receptor Associated Protein 2, Chain A"/>
    <property type="match status" value="1"/>
</dbReference>
<evidence type="ECO:0000256" key="5">
    <source>
        <dbReference type="ARBA" id="ARBA00022771"/>
    </source>
</evidence>
<keyword evidence="3 7" id="KW-0479">Metal-binding</keyword>
<feature type="zinc finger region" description="TRAF-type" evidence="7">
    <location>
        <begin position="112"/>
        <end position="164"/>
    </location>
</feature>
<dbReference type="Proteomes" id="UP001235939">
    <property type="component" value="Chromosome 01"/>
</dbReference>
<dbReference type="InterPro" id="IPR013083">
    <property type="entry name" value="Znf_RING/FYVE/PHD"/>
</dbReference>
<dbReference type="InterPro" id="IPR008974">
    <property type="entry name" value="TRAF-like"/>
</dbReference>
<gene>
    <name evidence="10" type="ORF">LAZ67_1004306</name>
</gene>
<protein>
    <submittedName>
        <fullName evidence="10">TRAF4</fullName>
    </submittedName>
</protein>
<feature type="zinc finger region" description="TRAF-type" evidence="7">
    <location>
        <begin position="55"/>
        <end position="99"/>
    </location>
</feature>
<dbReference type="SMART" id="SM00061">
    <property type="entry name" value="MATH"/>
    <property type="match status" value="1"/>
</dbReference>
<dbReference type="PROSITE" id="PS50144">
    <property type="entry name" value="MATH"/>
    <property type="match status" value="1"/>
</dbReference>
<evidence type="ECO:0000313" key="10">
    <source>
        <dbReference type="EMBL" id="UYV61307.1"/>
    </source>
</evidence>